<dbReference type="GO" id="GO:0005929">
    <property type="term" value="C:cilium"/>
    <property type="evidence" value="ECO:0007669"/>
    <property type="project" value="UniProtKB-SubCell"/>
</dbReference>
<sequence>MLPLTQPATRGEEPSMFLHRPSVEKSQDVRHILAKTFRELFTRDAIGLDTVKNLSVSKGGDDPYHEKYVEALQKVFDERQRRLDEAAMLERHIMQAQARAMSADERALNRDAQSCDNYHGLGLPPGLSHFRSCLDANLLRKHKLLTPEDYATGEPISVSPPTVPKVPSYARETMTSRQHTREGEKLDMLDAHITSRSEPAMQSIVSEEIVVDEEPKHQKEALKEPRFRHEAWKEQLSSEERELDRAQLALLDARVNYLRNPRFIPPSAPPGGRSLIKPYKPQPKEIGIQTKPELTRSKEPSTVFLVSPPVLVFRDYKMGQVYEQILEVKNVSAVIRQCQAFPPSTVYFYVGLGQFPGEHGLIAPGMSCKYAIRFAPDSLKDFDDEIQIQTQSSTPIVIPLQGRRASPRLTLPATLDIGYSLVGGCQLAQFILKNEGGSGRFCIMPKTSWPTTSFKSSVNNGSVHLPPFEIRPSVLELLMGETGVIEVVFCPPAVKTYTQEFVMVCDNCHVKHFTLKGEAQRAGVELNHVERGTSEPKPGELIDATAQNHIKFDDLNPFTYTDRTIVVKNLTNVNLPFQWMIYKPQFDSPGSESAQRKYDRVPDVDSVFSVHPPSGYLTAAEKMEFKITFAPPAVSSFHSVLHLLLNMVPPNSSEMSRQNGSKTSSNGDEMEKEDEDNLSEILLNSHEFYQLKDFTALEVEVKGRSVPLNVVIHPYAVYLTGPNLIGSSLKKMITMANHSRSTITFQWEPFTDKYILEVEPPFGELDPGMAMDMELSITGVEPGKIDHTLYCYVMNMDEPLHLHVECEFKGPEVSIEEPDINLGLIRFGNEVSREITLCNMAQMISKWVIRESPELSSSEDSMAESDFKFEPAEGKLKPLERKKIKMTFKPTSVKSVKTVVEVSVEDGNECHIGVYGEVQIPQVCFMTCELNMAEVYKDVPRVTVAKLLNQTLLLTRYEFGQVEGRDAEDCYVDIVPKKGNLNPHEERQIAIHFTSKRVGEFSELRIPCYIEGLENPLYLALFCDVKGLGVTYSVSQDGILESKGTSGEMQAKLYYGDVDIGVISRLYLHISNESAISAPFSVTLKNFFTKPPTPPSKDANQRDITSIRRTILGKTPNLADPLAKTASKAHADLCQAMLTQGQGIAFVPVPASGILTPFGEEVIEITAYNDMWGEYFDEVICKIGELEATHIPVSINIHGCPLSFQMMSNQKAGTPVLRFGSHIAGTAVCNRSVRVNNNSPYAIRIDWEMFRVEEEDEKLIDMVVNYGQSFPLRDVQGNEIVPQEEAPPKLVRHPTDFIPNSTDSTPITSRQQSAFPTVPTSRTETIKETESAKEPGNKNVVSVFCRIHEGKSCTSPFSISPRQLVIPPKGNDNITVSFTPFPTEEVTTDINCFGYALGYMSLDEPNVAEIPGKVKRLQGYKASKLHLDMTTHVKPALLTIEPEDEEGMRYRTAMSDLLQENGTLKLETLKICSVMLSNLTLTPLTFRLVTKRPFCLVELDPSSNPEKSTRAHQTDFNTLKPRHNLIAKVAFITTTDLLSEISDKYLEGSNDESDTSKDIGGRVEVKDNLIVEFNNTAQQVVPLHATLVVPQLELSKESLDFGTCLVGQLRELQLMIFNNTSSHTNWSVSIESRSDTCALDTFRVDPSRGLLEAHITYVSNSKCLLHVFFVAKHAEHYEATFTFHGILGEVPRRLYVRGQGSYDEKHEAILDA</sequence>
<keyword evidence="11" id="KW-1185">Reference proteome</keyword>
<keyword evidence="4" id="KW-0969">Cilium</keyword>
<dbReference type="InterPro" id="IPR013783">
    <property type="entry name" value="Ig-like_fold"/>
</dbReference>
<comment type="caution">
    <text evidence="10">The sequence shown here is derived from an EMBL/GenBank/DDBJ whole genome shotgun (WGS) entry which is preliminary data.</text>
</comment>
<comment type="subcellular location">
    <subcellularLocation>
        <location evidence="1">Cell projection</location>
        <location evidence="1">Cilium</location>
    </subcellularLocation>
    <subcellularLocation>
        <location evidence="2">Cytoplasm</location>
    </subcellularLocation>
</comment>
<dbReference type="EMBL" id="JAEAOA010000745">
    <property type="protein sequence ID" value="KAK3588189.1"/>
    <property type="molecule type" value="Genomic_DNA"/>
</dbReference>
<feature type="coiled-coil region" evidence="6">
    <location>
        <begin position="229"/>
        <end position="256"/>
    </location>
</feature>
<protein>
    <recommendedName>
        <fullName evidence="12">Deleted in lung and esophageal cancer protein 1</fullName>
    </recommendedName>
</protein>
<dbReference type="PANTHER" id="PTHR46348:SF1">
    <property type="entry name" value="DELETED IN LUNG AND ESOPHAGEAL CANCER PROTEIN 1"/>
    <property type="match status" value="1"/>
</dbReference>
<feature type="region of interest" description="Disordered" evidence="7">
    <location>
        <begin position="1299"/>
        <end position="1320"/>
    </location>
</feature>
<proteinExistence type="predicted"/>
<dbReference type="GO" id="GO:0005737">
    <property type="term" value="C:cytoplasm"/>
    <property type="evidence" value="ECO:0007669"/>
    <property type="project" value="UniProtKB-SubCell"/>
</dbReference>
<feature type="compositionally biased region" description="Polar residues" evidence="7">
    <location>
        <begin position="651"/>
        <end position="667"/>
    </location>
</feature>
<evidence type="ECO:0000313" key="11">
    <source>
        <dbReference type="Proteomes" id="UP001195483"/>
    </source>
</evidence>
<evidence type="ECO:0000256" key="4">
    <source>
        <dbReference type="ARBA" id="ARBA00023069"/>
    </source>
</evidence>
<dbReference type="Pfam" id="PF23277">
    <property type="entry name" value="Ig_Dlec1_1"/>
    <property type="match status" value="1"/>
</dbReference>
<name>A0AAE0SAC4_9BIVA</name>
<dbReference type="PANTHER" id="PTHR46348">
    <property type="entry name" value="DELETED IN LUNG AND ESOPHAGEAL CANCER PROTEIN 1"/>
    <property type="match status" value="1"/>
</dbReference>
<dbReference type="Proteomes" id="UP001195483">
    <property type="component" value="Unassembled WGS sequence"/>
</dbReference>
<reference evidence="10" key="2">
    <citation type="journal article" date="2021" name="Genome Biol. Evol.">
        <title>Developing a high-quality reference genome for a parasitic bivalve with doubly uniparental inheritance (Bivalvia: Unionida).</title>
        <authorList>
            <person name="Smith C.H."/>
        </authorList>
    </citation>
    <scope>NUCLEOTIDE SEQUENCE</scope>
    <source>
        <strain evidence="10">CHS0354</strain>
        <tissue evidence="10">Mantle</tissue>
    </source>
</reference>
<dbReference type="Pfam" id="PF22544">
    <property type="entry name" value="HYDIN_VesB_CFA65-like_Ig"/>
    <property type="match status" value="1"/>
</dbReference>
<evidence type="ECO:0000256" key="2">
    <source>
        <dbReference type="ARBA" id="ARBA00004496"/>
    </source>
</evidence>
<evidence type="ECO:0000256" key="5">
    <source>
        <dbReference type="ARBA" id="ARBA00023273"/>
    </source>
</evidence>
<evidence type="ECO:0000256" key="7">
    <source>
        <dbReference type="SAM" id="MobiDB-lite"/>
    </source>
</evidence>
<feature type="domain" description="HYDIN/VesB/CFA65-like Ig-like" evidence="8">
    <location>
        <begin position="812"/>
        <end position="917"/>
    </location>
</feature>
<dbReference type="InterPro" id="IPR053879">
    <property type="entry name" value="HYDIN_VesB_CFA65-like_Ig"/>
</dbReference>
<dbReference type="Pfam" id="PF23316">
    <property type="entry name" value="Ig_DLEC1_6th"/>
    <property type="match status" value="1"/>
</dbReference>
<evidence type="ECO:0000259" key="9">
    <source>
        <dbReference type="Pfam" id="PF23277"/>
    </source>
</evidence>
<feature type="domain" description="Deleted in lung and esophageal cancer protein 1 Ig-like" evidence="9">
    <location>
        <begin position="306"/>
        <end position="403"/>
    </location>
</feature>
<evidence type="ECO:0008006" key="12">
    <source>
        <dbReference type="Google" id="ProtNLM"/>
    </source>
</evidence>
<dbReference type="InterPro" id="IPR059041">
    <property type="entry name" value="Ig_DLEC1_1"/>
</dbReference>
<evidence type="ECO:0000256" key="6">
    <source>
        <dbReference type="SAM" id="Coils"/>
    </source>
</evidence>
<feature type="region of interest" description="Disordered" evidence="7">
    <location>
        <begin position="651"/>
        <end position="675"/>
    </location>
</feature>
<gene>
    <name evidence="10" type="ORF">CHS0354_012251</name>
</gene>
<dbReference type="InterPro" id="IPR033304">
    <property type="entry name" value="DLEC1"/>
</dbReference>
<evidence type="ECO:0000313" key="10">
    <source>
        <dbReference type="EMBL" id="KAK3588189.1"/>
    </source>
</evidence>
<keyword evidence="5" id="KW-0966">Cell projection</keyword>
<evidence type="ECO:0000259" key="8">
    <source>
        <dbReference type="Pfam" id="PF22544"/>
    </source>
</evidence>
<keyword evidence="6" id="KW-0175">Coiled coil</keyword>
<reference evidence="10" key="3">
    <citation type="submission" date="2023-05" db="EMBL/GenBank/DDBJ databases">
        <authorList>
            <person name="Smith C.H."/>
        </authorList>
    </citation>
    <scope>NUCLEOTIDE SEQUENCE</scope>
    <source>
        <strain evidence="10">CHS0354</strain>
        <tissue evidence="10">Mantle</tissue>
    </source>
</reference>
<evidence type="ECO:0000256" key="3">
    <source>
        <dbReference type="ARBA" id="ARBA00022490"/>
    </source>
</evidence>
<dbReference type="GO" id="GO:0008285">
    <property type="term" value="P:negative regulation of cell population proliferation"/>
    <property type="evidence" value="ECO:0007669"/>
    <property type="project" value="InterPro"/>
</dbReference>
<dbReference type="GO" id="GO:0015631">
    <property type="term" value="F:tubulin binding"/>
    <property type="evidence" value="ECO:0007669"/>
    <property type="project" value="TreeGrafter"/>
</dbReference>
<organism evidence="10 11">
    <name type="scientific">Potamilus streckersoni</name>
    <dbReference type="NCBI Taxonomy" id="2493646"/>
    <lineage>
        <taxon>Eukaryota</taxon>
        <taxon>Metazoa</taxon>
        <taxon>Spiralia</taxon>
        <taxon>Lophotrochozoa</taxon>
        <taxon>Mollusca</taxon>
        <taxon>Bivalvia</taxon>
        <taxon>Autobranchia</taxon>
        <taxon>Heteroconchia</taxon>
        <taxon>Palaeoheterodonta</taxon>
        <taxon>Unionida</taxon>
        <taxon>Unionoidea</taxon>
        <taxon>Unionidae</taxon>
        <taxon>Ambleminae</taxon>
        <taxon>Lampsilini</taxon>
        <taxon>Potamilus</taxon>
    </lineage>
</organism>
<keyword evidence="3" id="KW-0963">Cytoplasm</keyword>
<accession>A0AAE0SAC4</accession>
<reference evidence="10" key="1">
    <citation type="journal article" date="2021" name="Genome Biol. Evol.">
        <title>A High-Quality Reference Genome for a Parasitic Bivalve with Doubly Uniparental Inheritance (Bivalvia: Unionida).</title>
        <authorList>
            <person name="Smith C.H."/>
        </authorList>
    </citation>
    <scope>NUCLEOTIDE SEQUENCE</scope>
    <source>
        <strain evidence="10">CHS0354</strain>
    </source>
</reference>
<evidence type="ECO:0000256" key="1">
    <source>
        <dbReference type="ARBA" id="ARBA00004138"/>
    </source>
</evidence>
<dbReference type="Gene3D" id="2.60.40.10">
    <property type="entry name" value="Immunoglobulins"/>
    <property type="match status" value="9"/>
</dbReference>